<evidence type="ECO:0000313" key="4">
    <source>
        <dbReference type="Proteomes" id="UP001176940"/>
    </source>
</evidence>
<evidence type="ECO:0000256" key="1">
    <source>
        <dbReference type="SAM" id="Coils"/>
    </source>
</evidence>
<reference evidence="3" key="1">
    <citation type="submission" date="2023-07" db="EMBL/GenBank/DDBJ databases">
        <authorList>
            <person name="Stuckert A."/>
        </authorList>
    </citation>
    <scope>NUCLEOTIDE SEQUENCE</scope>
</reference>
<feature type="coiled-coil region" evidence="1">
    <location>
        <begin position="8"/>
        <end position="46"/>
    </location>
</feature>
<keyword evidence="4" id="KW-1185">Reference proteome</keyword>
<evidence type="ECO:0000313" key="3">
    <source>
        <dbReference type="EMBL" id="CAJ0968727.1"/>
    </source>
</evidence>
<comment type="caution">
    <text evidence="3">The sequence shown here is derived from an EMBL/GenBank/DDBJ whole genome shotgun (WGS) entry which is preliminary data.</text>
</comment>
<sequence>MPSVWSCRAEKEELLRRLTQEREELLARYETEREELSEEIAALQQRARDDGLLQAESEKQQVRMRGVRHRGTGPISQPLIISSYVSGFIPEGVRKSHSK</sequence>
<dbReference type="Proteomes" id="UP001176940">
    <property type="component" value="Unassembled WGS sequence"/>
</dbReference>
<keyword evidence="1" id="KW-0175">Coiled coil</keyword>
<feature type="compositionally biased region" description="Basic and acidic residues" evidence="2">
    <location>
        <begin position="51"/>
        <end position="61"/>
    </location>
</feature>
<evidence type="ECO:0000256" key="2">
    <source>
        <dbReference type="SAM" id="MobiDB-lite"/>
    </source>
</evidence>
<accession>A0ABN9MQ17</accession>
<feature type="region of interest" description="Disordered" evidence="2">
    <location>
        <begin position="51"/>
        <end position="74"/>
    </location>
</feature>
<proteinExistence type="predicted"/>
<dbReference type="EMBL" id="CAUEEQ010079597">
    <property type="protein sequence ID" value="CAJ0968727.1"/>
    <property type="molecule type" value="Genomic_DNA"/>
</dbReference>
<gene>
    <name evidence="3" type="ORF">RIMI_LOCUS23365340</name>
</gene>
<name>A0ABN9MQ17_9NEOB</name>
<protein>
    <submittedName>
        <fullName evidence="3">Uncharacterized protein</fullName>
    </submittedName>
</protein>
<organism evidence="3 4">
    <name type="scientific">Ranitomeya imitator</name>
    <name type="common">mimic poison frog</name>
    <dbReference type="NCBI Taxonomy" id="111125"/>
    <lineage>
        <taxon>Eukaryota</taxon>
        <taxon>Metazoa</taxon>
        <taxon>Chordata</taxon>
        <taxon>Craniata</taxon>
        <taxon>Vertebrata</taxon>
        <taxon>Euteleostomi</taxon>
        <taxon>Amphibia</taxon>
        <taxon>Batrachia</taxon>
        <taxon>Anura</taxon>
        <taxon>Neobatrachia</taxon>
        <taxon>Hyloidea</taxon>
        <taxon>Dendrobatidae</taxon>
        <taxon>Dendrobatinae</taxon>
        <taxon>Ranitomeya</taxon>
    </lineage>
</organism>